<comment type="caution">
    <text evidence="2">The sequence shown here is derived from an EMBL/GenBank/DDBJ whole genome shotgun (WGS) entry which is preliminary data.</text>
</comment>
<evidence type="ECO:0000313" key="2">
    <source>
        <dbReference type="EMBL" id="PQO39736.1"/>
    </source>
</evidence>
<dbReference type="Pfam" id="PF01584">
    <property type="entry name" value="CheW"/>
    <property type="match status" value="1"/>
</dbReference>
<dbReference type="EMBL" id="PUHY01000004">
    <property type="protein sequence ID" value="PQO39736.1"/>
    <property type="molecule type" value="Genomic_DNA"/>
</dbReference>
<reference evidence="2 3" key="1">
    <citation type="submission" date="2018-02" db="EMBL/GenBank/DDBJ databases">
        <title>Comparative genomes isolates from brazilian mangrove.</title>
        <authorList>
            <person name="Araujo J.E."/>
            <person name="Taketani R.G."/>
            <person name="Silva M.C.P."/>
            <person name="Loureco M.V."/>
            <person name="Andreote F.D."/>
        </authorList>
    </citation>
    <scope>NUCLEOTIDE SEQUENCE [LARGE SCALE GENOMIC DNA]</scope>
    <source>
        <strain evidence="2 3">Hex-1 MGV</strain>
    </source>
</reference>
<dbReference type="InterPro" id="IPR039315">
    <property type="entry name" value="CheW"/>
</dbReference>
<accession>A0A2S8G5L5</accession>
<evidence type="ECO:0000259" key="1">
    <source>
        <dbReference type="PROSITE" id="PS50851"/>
    </source>
</evidence>
<feature type="domain" description="CheW-like" evidence="1">
    <location>
        <begin position="16"/>
        <end position="154"/>
    </location>
</feature>
<dbReference type="GO" id="GO:0005829">
    <property type="term" value="C:cytosol"/>
    <property type="evidence" value="ECO:0007669"/>
    <property type="project" value="TreeGrafter"/>
</dbReference>
<organism evidence="2 3">
    <name type="scientific">Blastopirellula marina</name>
    <dbReference type="NCBI Taxonomy" id="124"/>
    <lineage>
        <taxon>Bacteria</taxon>
        <taxon>Pseudomonadati</taxon>
        <taxon>Planctomycetota</taxon>
        <taxon>Planctomycetia</taxon>
        <taxon>Pirellulales</taxon>
        <taxon>Pirellulaceae</taxon>
        <taxon>Blastopirellula</taxon>
    </lineage>
</organism>
<dbReference type="InterPro" id="IPR002545">
    <property type="entry name" value="CheW-lke_dom"/>
</dbReference>
<dbReference type="InterPro" id="IPR036061">
    <property type="entry name" value="CheW-like_dom_sf"/>
</dbReference>
<dbReference type="PANTHER" id="PTHR22617:SF23">
    <property type="entry name" value="CHEMOTAXIS PROTEIN CHEW"/>
    <property type="match status" value="1"/>
</dbReference>
<dbReference type="AlphaFoldDB" id="A0A2S8G5L5"/>
<dbReference type="Gene3D" id="2.30.30.40">
    <property type="entry name" value="SH3 Domains"/>
    <property type="match status" value="1"/>
</dbReference>
<dbReference type="Gene3D" id="2.40.50.180">
    <property type="entry name" value="CheA-289, Domain 4"/>
    <property type="match status" value="1"/>
</dbReference>
<gene>
    <name evidence="2" type="ORF">C5Y83_03025</name>
</gene>
<proteinExistence type="predicted"/>
<dbReference type="SMART" id="SM00260">
    <property type="entry name" value="CheW"/>
    <property type="match status" value="1"/>
</dbReference>
<dbReference type="SUPFAM" id="SSF50341">
    <property type="entry name" value="CheW-like"/>
    <property type="match status" value="1"/>
</dbReference>
<sequence length="154" mass="16726">MSIMSAAVATRATSIELQLATFYVGDLLLALPIDYVQEINRNLDLTEVPHAPPHVRGVINLRGDVATVIDLRRVLGFSPAEVTPQSRNLIVRSSDESIGLWVDRIADIISVSSDEIGPAPANISGVEGRFFKGIYRTETEIVVLLDTGEVLSID</sequence>
<dbReference type="Proteomes" id="UP000238322">
    <property type="component" value="Unassembled WGS sequence"/>
</dbReference>
<dbReference type="PANTHER" id="PTHR22617">
    <property type="entry name" value="CHEMOTAXIS SENSOR HISTIDINE KINASE-RELATED"/>
    <property type="match status" value="1"/>
</dbReference>
<name>A0A2S8G5L5_9BACT</name>
<dbReference type="PROSITE" id="PS50851">
    <property type="entry name" value="CHEW"/>
    <property type="match status" value="1"/>
</dbReference>
<evidence type="ECO:0000313" key="3">
    <source>
        <dbReference type="Proteomes" id="UP000238322"/>
    </source>
</evidence>
<dbReference type="GO" id="GO:0006935">
    <property type="term" value="P:chemotaxis"/>
    <property type="evidence" value="ECO:0007669"/>
    <property type="project" value="InterPro"/>
</dbReference>
<dbReference type="GO" id="GO:0007165">
    <property type="term" value="P:signal transduction"/>
    <property type="evidence" value="ECO:0007669"/>
    <property type="project" value="InterPro"/>
</dbReference>
<protein>
    <submittedName>
        <fullName evidence="2">Chemotaxis protein CheW</fullName>
    </submittedName>
</protein>